<keyword evidence="4" id="KW-1185">Reference proteome</keyword>
<feature type="region of interest" description="Disordered" evidence="1">
    <location>
        <begin position="33"/>
        <end position="55"/>
    </location>
</feature>
<reference evidence="3 4" key="1">
    <citation type="journal article" date="2018" name="Science">
        <title>The opium poppy genome and morphinan production.</title>
        <authorList>
            <person name="Guo L."/>
            <person name="Winzer T."/>
            <person name="Yang X."/>
            <person name="Li Y."/>
            <person name="Ning Z."/>
            <person name="He Z."/>
            <person name="Teodor R."/>
            <person name="Lu Y."/>
            <person name="Bowser T.A."/>
            <person name="Graham I.A."/>
            <person name="Ye K."/>
        </authorList>
    </citation>
    <scope>NUCLEOTIDE SEQUENCE [LARGE SCALE GENOMIC DNA]</scope>
    <source>
        <strain evidence="4">cv. HN1</strain>
        <tissue evidence="3">Leaves</tissue>
    </source>
</reference>
<dbReference type="AlphaFoldDB" id="A0A4Y7J1Q6"/>
<proteinExistence type="predicted"/>
<gene>
    <name evidence="3" type="ORF">C5167_012439</name>
</gene>
<evidence type="ECO:0000313" key="4">
    <source>
        <dbReference type="Proteomes" id="UP000316621"/>
    </source>
</evidence>
<organism evidence="3 4">
    <name type="scientific">Papaver somniferum</name>
    <name type="common">Opium poppy</name>
    <dbReference type="NCBI Taxonomy" id="3469"/>
    <lineage>
        <taxon>Eukaryota</taxon>
        <taxon>Viridiplantae</taxon>
        <taxon>Streptophyta</taxon>
        <taxon>Embryophyta</taxon>
        <taxon>Tracheophyta</taxon>
        <taxon>Spermatophyta</taxon>
        <taxon>Magnoliopsida</taxon>
        <taxon>Ranunculales</taxon>
        <taxon>Papaveraceae</taxon>
        <taxon>Papaveroideae</taxon>
        <taxon>Papaver</taxon>
    </lineage>
</organism>
<feature type="signal peptide" evidence="2">
    <location>
        <begin position="1"/>
        <end position="26"/>
    </location>
</feature>
<dbReference type="EMBL" id="CM010717">
    <property type="protein sequence ID" value="RZC53585.1"/>
    <property type="molecule type" value="Genomic_DNA"/>
</dbReference>
<evidence type="ECO:0000256" key="2">
    <source>
        <dbReference type="SAM" id="SignalP"/>
    </source>
</evidence>
<dbReference type="Proteomes" id="UP000316621">
    <property type="component" value="Chromosome 3"/>
</dbReference>
<accession>A0A4Y7J1Q6</accession>
<protein>
    <submittedName>
        <fullName evidence="3">Uncharacterized protein</fullName>
    </submittedName>
</protein>
<sequence length="55" mass="5976">MGMIFSQISRLLCLILLLSHVAWSLAACTEDVGRDADCPRSPPQNLKRGPPSGRP</sequence>
<evidence type="ECO:0000313" key="3">
    <source>
        <dbReference type="EMBL" id="RZC53585.1"/>
    </source>
</evidence>
<name>A0A4Y7J1Q6_PAPSO</name>
<dbReference type="Gramene" id="RZC53585">
    <property type="protein sequence ID" value="RZC53585"/>
    <property type="gene ID" value="C5167_012439"/>
</dbReference>
<evidence type="ECO:0000256" key="1">
    <source>
        <dbReference type="SAM" id="MobiDB-lite"/>
    </source>
</evidence>
<keyword evidence="2" id="KW-0732">Signal</keyword>
<feature type="chain" id="PRO_5021278538" evidence="2">
    <location>
        <begin position="27"/>
        <end position="55"/>
    </location>
</feature>